<accession>G1MXB0</accession>
<dbReference type="UniPathway" id="UPA00850"/>
<dbReference type="InParanoid" id="G1MXB0"/>
<dbReference type="GO" id="GO:0005524">
    <property type="term" value="F:ATP binding"/>
    <property type="evidence" value="ECO:0007669"/>
    <property type="project" value="UniProtKB-KW"/>
</dbReference>
<keyword evidence="6" id="KW-1185">Reference proteome</keyword>
<dbReference type="Proteomes" id="UP000001645">
    <property type="component" value="Chromosome 19"/>
</dbReference>
<evidence type="ECO:0000313" key="5">
    <source>
        <dbReference type="Ensembl" id="ENSMGAP00000003468.3"/>
    </source>
</evidence>
<organism evidence="5 6">
    <name type="scientific">Meleagris gallopavo</name>
    <name type="common">Wild turkey</name>
    <dbReference type="NCBI Taxonomy" id="9103"/>
    <lineage>
        <taxon>Eukaryota</taxon>
        <taxon>Metazoa</taxon>
        <taxon>Chordata</taxon>
        <taxon>Craniata</taxon>
        <taxon>Vertebrata</taxon>
        <taxon>Euteleostomi</taxon>
        <taxon>Archelosauria</taxon>
        <taxon>Archosauria</taxon>
        <taxon>Dinosauria</taxon>
        <taxon>Saurischia</taxon>
        <taxon>Theropoda</taxon>
        <taxon>Coelurosauria</taxon>
        <taxon>Aves</taxon>
        <taxon>Neognathae</taxon>
        <taxon>Galloanserae</taxon>
        <taxon>Galliformes</taxon>
        <taxon>Phasianidae</taxon>
        <taxon>Meleagridinae</taxon>
        <taxon>Meleagris</taxon>
    </lineage>
</organism>
<comment type="similarity">
    <text evidence="1">Belongs to the folylpolyglutamate synthase family.</text>
</comment>
<dbReference type="GO" id="GO:0006536">
    <property type="term" value="P:glutamate metabolic process"/>
    <property type="evidence" value="ECO:0007669"/>
    <property type="project" value="Ensembl"/>
</dbReference>
<dbReference type="PANTHER" id="PTHR11136">
    <property type="entry name" value="FOLYLPOLYGLUTAMATE SYNTHASE-RELATED"/>
    <property type="match status" value="1"/>
</dbReference>
<sequence length="277" mass="30006">CFTMFHSMVVLELSPHLVQVRERIRINGQPLSKELFSKYFWLVYRRLWDTKDEAQANMPAYFRFLTIMAFHVFLQEKVDLAVVEVGIGGAFDCTNIIRTPVVCGVSSLGIDHTSILGDTVEKIAWQKGGIFKPGVPAFTVPQPEQPLEVLRDRARECGCPLYLCPELDAFEAGTRVLELGLAGSHQRSNAALALQLSRTWLQRRGYEGKAPTVGLGGDGLSGAIVAHSVSPPAGTDVLQDVLPGAELSAQRSVPLAPTFCPSDAMIQGAARAVGGCA</sequence>
<dbReference type="AlphaFoldDB" id="G1MXB0"/>
<evidence type="ECO:0000313" key="6">
    <source>
        <dbReference type="Proteomes" id="UP000001645"/>
    </source>
</evidence>
<protein>
    <submittedName>
        <fullName evidence="5">Folylpolyglutamate synthase</fullName>
    </submittedName>
</protein>
<dbReference type="Ensembl" id="ENSMGAT00000004172.3">
    <property type="protein sequence ID" value="ENSMGAP00000003468.3"/>
    <property type="gene ID" value="ENSMGAG00000003714.3"/>
</dbReference>
<keyword evidence="4" id="KW-0067">ATP-binding</keyword>
<dbReference type="Bgee" id="ENSMGAG00000003714">
    <property type="expression patterns" value="Expressed in liver and 17 other cell types or tissues"/>
</dbReference>
<dbReference type="InterPro" id="IPR018109">
    <property type="entry name" value="Folylpolyglutamate_synth_CS"/>
</dbReference>
<dbReference type="Gene3D" id="3.40.1190.10">
    <property type="entry name" value="Mur-like, catalytic domain"/>
    <property type="match status" value="1"/>
</dbReference>
<dbReference type="SUPFAM" id="SSF53623">
    <property type="entry name" value="MurD-like peptide ligases, catalytic domain"/>
    <property type="match status" value="1"/>
</dbReference>
<dbReference type="GO" id="GO:0005829">
    <property type="term" value="C:cytosol"/>
    <property type="evidence" value="ECO:0007669"/>
    <property type="project" value="Ensembl"/>
</dbReference>
<reference evidence="5" key="3">
    <citation type="submission" date="2025-09" db="UniProtKB">
        <authorList>
            <consortium name="Ensembl"/>
        </authorList>
    </citation>
    <scope>IDENTIFICATION</scope>
</reference>
<proteinExistence type="inferred from homology"/>
<evidence type="ECO:0000256" key="2">
    <source>
        <dbReference type="ARBA" id="ARBA00022598"/>
    </source>
</evidence>
<dbReference type="HOGENOM" id="CLU_015869_3_2_1"/>
<dbReference type="PROSITE" id="PS01012">
    <property type="entry name" value="FOLYLPOLYGLU_SYNT_2"/>
    <property type="match status" value="1"/>
</dbReference>
<dbReference type="InterPro" id="IPR036565">
    <property type="entry name" value="Mur-like_cat_sf"/>
</dbReference>
<keyword evidence="2" id="KW-0436">Ligase</keyword>
<dbReference type="GO" id="GO:0004326">
    <property type="term" value="F:tetrahydrofolylpolyglutamate synthase activity"/>
    <property type="evidence" value="ECO:0007669"/>
    <property type="project" value="Ensembl"/>
</dbReference>
<reference evidence="5" key="2">
    <citation type="submission" date="2025-08" db="UniProtKB">
        <authorList>
            <consortium name="Ensembl"/>
        </authorList>
    </citation>
    <scope>IDENTIFICATION</scope>
</reference>
<dbReference type="GO" id="GO:0005759">
    <property type="term" value="C:mitochondrial matrix"/>
    <property type="evidence" value="ECO:0007669"/>
    <property type="project" value="Ensembl"/>
</dbReference>
<dbReference type="InterPro" id="IPR001645">
    <property type="entry name" value="Folylpolyglutamate_synth"/>
</dbReference>
<evidence type="ECO:0000256" key="1">
    <source>
        <dbReference type="ARBA" id="ARBA00008276"/>
    </source>
</evidence>
<dbReference type="NCBIfam" id="TIGR01499">
    <property type="entry name" value="folC"/>
    <property type="match status" value="1"/>
</dbReference>
<reference evidence="5 6" key="1">
    <citation type="journal article" date="2010" name="PLoS Biol.">
        <title>Multi-platform next-generation sequencing of the domestic turkey (Meleagris gallopavo): genome assembly and analysis.</title>
        <authorList>
            <person name="Dalloul R.A."/>
            <person name="Long J.A."/>
            <person name="Zimin A.V."/>
            <person name="Aslam L."/>
            <person name="Beal K."/>
            <person name="Blomberg L.A."/>
            <person name="Bouffard P."/>
            <person name="Burt D.W."/>
            <person name="Crasta O."/>
            <person name="Crooijmans R.P."/>
            <person name="Cooper K."/>
            <person name="Coulombe R.A."/>
            <person name="De S."/>
            <person name="Delany M.E."/>
            <person name="Dodgson J.B."/>
            <person name="Dong J.J."/>
            <person name="Evans C."/>
            <person name="Frederickson K.M."/>
            <person name="Flicek P."/>
            <person name="Florea L."/>
            <person name="Folkerts O."/>
            <person name="Groenen M.A."/>
            <person name="Harkins T.T."/>
            <person name="Herrero J."/>
            <person name="Hoffmann S."/>
            <person name="Megens H.J."/>
            <person name="Jiang A."/>
            <person name="de Jong P."/>
            <person name="Kaiser P."/>
            <person name="Kim H."/>
            <person name="Kim K.W."/>
            <person name="Kim S."/>
            <person name="Langenberger D."/>
            <person name="Lee M.K."/>
            <person name="Lee T."/>
            <person name="Mane S."/>
            <person name="Marcais G."/>
            <person name="Marz M."/>
            <person name="McElroy A.P."/>
            <person name="Modise T."/>
            <person name="Nefedov M."/>
            <person name="Notredame C."/>
            <person name="Paton I.R."/>
            <person name="Payne W.S."/>
            <person name="Pertea G."/>
            <person name="Prickett D."/>
            <person name="Puiu D."/>
            <person name="Qioa D."/>
            <person name="Raineri E."/>
            <person name="Ruffier M."/>
            <person name="Salzberg S.L."/>
            <person name="Schatz M.C."/>
            <person name="Scheuring C."/>
            <person name="Schmidt C.J."/>
            <person name="Schroeder S."/>
            <person name="Searle S.M."/>
            <person name="Smith E.J."/>
            <person name="Smith J."/>
            <person name="Sonstegard T.S."/>
            <person name="Stadler P.F."/>
            <person name="Tafer H."/>
            <person name="Tu Z.J."/>
            <person name="Van Tassell C.P."/>
            <person name="Vilella A.J."/>
            <person name="Williams K.P."/>
            <person name="Yorke J.A."/>
            <person name="Zhang L."/>
            <person name="Zhang H.B."/>
            <person name="Zhang X."/>
            <person name="Zhang Y."/>
            <person name="Reed K.M."/>
        </authorList>
    </citation>
    <scope>NUCLEOTIDE SEQUENCE [LARGE SCALE GENOMIC DNA]</scope>
</reference>
<keyword evidence="3" id="KW-0547">Nucleotide-binding</keyword>
<dbReference type="PANTHER" id="PTHR11136:SF5">
    <property type="entry name" value="FOLYLPOLYGLUTAMATE SYNTHASE, MITOCHONDRIAL"/>
    <property type="match status" value="1"/>
</dbReference>
<name>G1MXB0_MELGA</name>
<dbReference type="GeneTree" id="ENSGT00390000016526"/>
<evidence type="ECO:0000256" key="4">
    <source>
        <dbReference type="ARBA" id="ARBA00022840"/>
    </source>
</evidence>
<evidence type="ECO:0000256" key="3">
    <source>
        <dbReference type="ARBA" id="ARBA00022741"/>
    </source>
</evidence>
<gene>
    <name evidence="5" type="primary">FPGS</name>
</gene>